<feature type="transmembrane region" description="Helical" evidence="11">
    <location>
        <begin position="262"/>
        <end position="283"/>
    </location>
</feature>
<keyword evidence="12" id="KW-1185">Reference proteome</keyword>
<protein>
    <submittedName>
        <fullName evidence="13">Protein PIN-LIKES 3</fullName>
    </submittedName>
</protein>
<feature type="transmembrane region" description="Helical" evidence="11">
    <location>
        <begin position="6"/>
        <end position="29"/>
    </location>
</feature>
<evidence type="ECO:0000256" key="3">
    <source>
        <dbReference type="ARBA" id="ARBA00022692"/>
    </source>
</evidence>
<comment type="function">
    <text evidence="8">Involved in cellular auxin homeostasis by regulating auxin metabolism. Regulates intracellular auxin accumulation at the endoplasmic reticulum and thus auxin availability for nuclear auxin signaling.</text>
</comment>
<dbReference type="OrthoDB" id="191139at2759"/>
<evidence type="ECO:0000256" key="6">
    <source>
        <dbReference type="ARBA" id="ARBA00023136"/>
    </source>
</evidence>
<keyword evidence="3 11" id="KW-0812">Transmembrane</keyword>
<feature type="transmembrane region" description="Helical" evidence="11">
    <location>
        <begin position="41"/>
        <end position="60"/>
    </location>
</feature>
<feature type="transmembrane region" description="Helical" evidence="11">
    <location>
        <begin position="145"/>
        <end position="164"/>
    </location>
</feature>
<feature type="transmembrane region" description="Helical" evidence="11">
    <location>
        <begin position="333"/>
        <end position="357"/>
    </location>
</feature>
<dbReference type="Pfam" id="PF03547">
    <property type="entry name" value="Mem_trans"/>
    <property type="match status" value="1"/>
</dbReference>
<feature type="region of interest" description="Disordered" evidence="10">
    <location>
        <begin position="216"/>
        <end position="244"/>
    </location>
</feature>
<evidence type="ECO:0000313" key="12">
    <source>
        <dbReference type="Proteomes" id="UP000087766"/>
    </source>
</evidence>
<feature type="transmembrane region" description="Helical" evidence="11">
    <location>
        <begin position="72"/>
        <end position="94"/>
    </location>
</feature>
<dbReference type="RefSeq" id="XP_014515997.1">
    <property type="nucleotide sequence ID" value="XM_014660511.1"/>
</dbReference>
<evidence type="ECO:0000256" key="9">
    <source>
        <dbReference type="ARBA" id="ARBA00025752"/>
    </source>
</evidence>
<dbReference type="STRING" id="3916.A0A1S3VCP8"/>
<gene>
    <name evidence="13" type="primary">LOC106773763</name>
</gene>
<evidence type="ECO:0000256" key="7">
    <source>
        <dbReference type="ARBA" id="ARBA00023294"/>
    </source>
</evidence>
<reference evidence="13" key="2">
    <citation type="submission" date="2025-08" db="UniProtKB">
        <authorList>
            <consortium name="RefSeq"/>
        </authorList>
    </citation>
    <scope>IDENTIFICATION</scope>
    <source>
        <tissue evidence="13">Leaf</tissue>
    </source>
</reference>
<feature type="compositionally biased region" description="Basic and acidic residues" evidence="10">
    <location>
        <begin position="218"/>
        <end position="243"/>
    </location>
</feature>
<name>A0A1S3VCP8_VIGRR</name>
<keyword evidence="6 11" id="KW-0472">Membrane</keyword>
<comment type="similarity">
    <text evidence="9">Belongs to the auxin efflux carrier (TC 2.A.69.2) family.</text>
</comment>
<evidence type="ECO:0000256" key="4">
    <source>
        <dbReference type="ARBA" id="ARBA00022824"/>
    </source>
</evidence>
<dbReference type="GeneID" id="106773763"/>
<reference evidence="12" key="1">
    <citation type="journal article" date="2014" name="Nat. Commun.">
        <title>Genome sequence of mungbean and insights into evolution within Vigna species.</title>
        <authorList>
            <person name="Kang Y.J."/>
            <person name="Kim S.K."/>
            <person name="Kim M.Y."/>
            <person name="Lestari P."/>
            <person name="Kim K.H."/>
            <person name="Ha B.K."/>
            <person name="Jun T.H."/>
            <person name="Hwang W.J."/>
            <person name="Lee T."/>
            <person name="Lee J."/>
            <person name="Shim S."/>
            <person name="Yoon M.Y."/>
            <person name="Jang Y.E."/>
            <person name="Han K.S."/>
            <person name="Taeprayoon P."/>
            <person name="Yoon N."/>
            <person name="Somta P."/>
            <person name="Tanya P."/>
            <person name="Kim K.S."/>
            <person name="Gwag J.G."/>
            <person name="Moon J.K."/>
            <person name="Lee Y.H."/>
            <person name="Park B.S."/>
            <person name="Bombarely A."/>
            <person name="Doyle J.J."/>
            <person name="Jackson S.A."/>
            <person name="Schafleitner R."/>
            <person name="Srinives P."/>
            <person name="Varshney R.K."/>
            <person name="Lee S.H."/>
        </authorList>
    </citation>
    <scope>NUCLEOTIDE SEQUENCE [LARGE SCALE GENOMIC DNA]</scope>
    <source>
        <strain evidence="12">cv. VC1973A</strain>
    </source>
</reference>
<accession>A0A1S3VCP8</accession>
<keyword evidence="7" id="KW-0927">Auxin signaling pathway</keyword>
<dbReference type="InterPro" id="IPR045033">
    <property type="entry name" value="PILS1/3/4/5/7"/>
</dbReference>
<evidence type="ECO:0000313" key="13">
    <source>
        <dbReference type="RefSeq" id="XP_014515997.1"/>
    </source>
</evidence>
<evidence type="ECO:0000256" key="11">
    <source>
        <dbReference type="SAM" id="Phobius"/>
    </source>
</evidence>
<dbReference type="AlphaFoldDB" id="A0A1S3VCP8"/>
<dbReference type="InterPro" id="IPR004776">
    <property type="entry name" value="Mem_transp_PIN-like"/>
</dbReference>
<feature type="transmembrane region" description="Helical" evidence="11">
    <location>
        <begin position="369"/>
        <end position="391"/>
    </location>
</feature>
<dbReference type="PANTHER" id="PTHR31651">
    <property type="match status" value="1"/>
</dbReference>
<dbReference type="GO" id="GO:0005789">
    <property type="term" value="C:endoplasmic reticulum membrane"/>
    <property type="evidence" value="ECO:0007669"/>
    <property type="project" value="UniProtKB-SubCell"/>
</dbReference>
<evidence type="ECO:0000256" key="5">
    <source>
        <dbReference type="ARBA" id="ARBA00022989"/>
    </source>
</evidence>
<evidence type="ECO:0000256" key="8">
    <source>
        <dbReference type="ARBA" id="ARBA00025100"/>
    </source>
</evidence>
<evidence type="ECO:0000256" key="10">
    <source>
        <dbReference type="SAM" id="MobiDB-lite"/>
    </source>
</evidence>
<evidence type="ECO:0000256" key="2">
    <source>
        <dbReference type="ARBA" id="ARBA00022448"/>
    </source>
</evidence>
<sequence>MEFWKLFFVALMPVLKVLLITALGTILAIDRFNILGQTARKNLNTIVYFVFVPALVYSSLAETITPRSVVRLWFMPVNILLTFVIGTVLGLLLVKLTRVPNHLHGLVLGCCSAGNLGNLPIIIVPAVCKQSGNPFGDVNVCTKNALAYASLSMALGSVYIWSYAYNLVRVYAPKVCNEAKIAENSMENPMSITKTDAENPSTCSTGLPFVSAVGDKSQSQDHDKNFEIHSTNSDHENTEETQKGEMMMEQVKTLVKRMNLKILFTPCTIGAILGLIIGIVPQFRKVLIGDKAPLHVVEDSVMMVGYACIPVMTLLVGANLIKGLNRLGKQFAVVVGIIVVKCIILPGIGVCIIKGAIRLRLIHPDPLYEFLLLLQFALPPAVALSTITQLFGAGESECSVIMFATYSCAAVSVTLWSTFYMWLVL</sequence>
<feature type="transmembrane region" description="Helical" evidence="11">
    <location>
        <begin position="303"/>
        <end position="321"/>
    </location>
</feature>
<evidence type="ECO:0000256" key="1">
    <source>
        <dbReference type="ARBA" id="ARBA00004477"/>
    </source>
</evidence>
<dbReference type="Proteomes" id="UP000087766">
    <property type="component" value="Chromosome 9"/>
</dbReference>
<comment type="subcellular location">
    <subcellularLocation>
        <location evidence="1">Endoplasmic reticulum membrane</location>
        <topology evidence="1">Multi-pass membrane protein</topology>
    </subcellularLocation>
</comment>
<keyword evidence="4" id="KW-0256">Endoplasmic reticulum</keyword>
<keyword evidence="5 11" id="KW-1133">Transmembrane helix</keyword>
<proteinExistence type="inferred from homology"/>
<organism evidence="12 13">
    <name type="scientific">Vigna radiata var. radiata</name>
    <name type="common">Mung bean</name>
    <name type="synonym">Phaseolus aureus</name>
    <dbReference type="NCBI Taxonomy" id="3916"/>
    <lineage>
        <taxon>Eukaryota</taxon>
        <taxon>Viridiplantae</taxon>
        <taxon>Streptophyta</taxon>
        <taxon>Embryophyta</taxon>
        <taxon>Tracheophyta</taxon>
        <taxon>Spermatophyta</taxon>
        <taxon>Magnoliopsida</taxon>
        <taxon>eudicotyledons</taxon>
        <taxon>Gunneridae</taxon>
        <taxon>Pentapetalae</taxon>
        <taxon>rosids</taxon>
        <taxon>fabids</taxon>
        <taxon>Fabales</taxon>
        <taxon>Fabaceae</taxon>
        <taxon>Papilionoideae</taxon>
        <taxon>50 kb inversion clade</taxon>
        <taxon>NPAAA clade</taxon>
        <taxon>indigoferoid/millettioid clade</taxon>
        <taxon>Phaseoleae</taxon>
        <taxon>Vigna</taxon>
    </lineage>
</organism>
<keyword evidence="2" id="KW-0813">Transport</keyword>
<feature type="transmembrane region" description="Helical" evidence="11">
    <location>
        <begin position="403"/>
        <end position="423"/>
    </location>
</feature>
<dbReference type="PANTHER" id="PTHR31651:SF44">
    <property type="entry name" value="AUXIN EFFLUX CARRIER FAMILY PROTEIN"/>
    <property type="match status" value="1"/>
</dbReference>
<dbReference type="KEGG" id="vra:106773763"/>
<feature type="transmembrane region" description="Helical" evidence="11">
    <location>
        <begin position="106"/>
        <end position="125"/>
    </location>
</feature>
<dbReference type="GO" id="GO:0080162">
    <property type="term" value="P:endoplasmic reticulum to cytosol auxin transport"/>
    <property type="evidence" value="ECO:0007669"/>
    <property type="project" value="InterPro"/>
</dbReference>
<dbReference type="GO" id="GO:0009734">
    <property type="term" value="P:auxin-activated signaling pathway"/>
    <property type="evidence" value="ECO:0007669"/>
    <property type="project" value="UniProtKB-KW"/>
</dbReference>